<name>A0A0T5Z8S7_9GAMM</name>
<dbReference type="InterPro" id="IPR013424">
    <property type="entry name" value="Ice-binding_C"/>
</dbReference>
<sequence>MKKIIRKIVLGCMLLAPAFASADIITLNATDSGWYTNYGDHTASNTNYIAGNIHGQKYRDFFVFDLASITDEIISATLKVNSVDVSRSGIWSLFDVSTDIGTLTAGGSGLTSIYKDLGTGTKYGATKIFYKQDHINLNVALNGNALSSLNAANDLWAVGARYKSKGYAFGYSSSNYTRQLILETKADVPEPASLGLLAAGLIGLGVSRRRKQKA</sequence>
<gene>
    <name evidence="3" type="ORF">Ga0074115_1713</name>
    <name evidence="4" type="ORF">Ga0076813_15242</name>
</gene>
<dbReference type="InterPro" id="IPR022472">
    <property type="entry name" value="VPLPA-CTERM"/>
</dbReference>
<dbReference type="NCBIfam" id="TIGR03370">
    <property type="entry name" value="VPLPA-CTERM"/>
    <property type="match status" value="1"/>
</dbReference>
<keyword evidence="1" id="KW-0732">Signal</keyword>
<dbReference type="EMBL" id="LDXT01000026">
    <property type="protein sequence ID" value="KRT56647.1"/>
    <property type="molecule type" value="Genomic_DNA"/>
</dbReference>
<evidence type="ECO:0000313" key="3">
    <source>
        <dbReference type="EMBL" id="KRT56647.1"/>
    </source>
</evidence>
<protein>
    <submittedName>
        <fullName evidence="3">PEP-CTERM motif</fullName>
    </submittedName>
    <submittedName>
        <fullName evidence="4">VPLPA-CTERM protein sorting domain-containing protein</fullName>
    </submittedName>
</protein>
<dbReference type="AlphaFoldDB" id="A0A0T5Z8S7"/>
<proteinExistence type="predicted"/>
<dbReference type="Pfam" id="PF07589">
    <property type="entry name" value="PEP-CTERM"/>
    <property type="match status" value="1"/>
</dbReference>
<feature type="domain" description="Ice-binding protein C-terminal" evidence="2">
    <location>
        <begin position="187"/>
        <end position="209"/>
    </location>
</feature>
<dbReference type="EMBL" id="LMXI01000170">
    <property type="protein sequence ID" value="KRT59314.1"/>
    <property type="molecule type" value="Genomic_DNA"/>
</dbReference>
<evidence type="ECO:0000313" key="6">
    <source>
        <dbReference type="Proteomes" id="UP000051634"/>
    </source>
</evidence>
<evidence type="ECO:0000313" key="5">
    <source>
        <dbReference type="Proteomes" id="UP000051276"/>
    </source>
</evidence>
<evidence type="ECO:0000256" key="1">
    <source>
        <dbReference type="SAM" id="SignalP"/>
    </source>
</evidence>
<accession>A0A0T5Z8S7</accession>
<organism evidence="4 5">
    <name type="scientific">endosymbiont of Ridgeia piscesae</name>
    <dbReference type="NCBI Taxonomy" id="54398"/>
    <lineage>
        <taxon>Bacteria</taxon>
        <taxon>Pseudomonadati</taxon>
        <taxon>Pseudomonadota</taxon>
        <taxon>Gammaproteobacteria</taxon>
        <taxon>sulfur-oxidizing symbionts</taxon>
    </lineage>
</organism>
<comment type="caution">
    <text evidence="4">The sequence shown here is derived from an EMBL/GenBank/DDBJ whole genome shotgun (WGS) entry which is preliminary data.</text>
</comment>
<evidence type="ECO:0000313" key="4">
    <source>
        <dbReference type="EMBL" id="KRT59314.1"/>
    </source>
</evidence>
<feature type="signal peptide" evidence="1">
    <location>
        <begin position="1"/>
        <end position="22"/>
    </location>
</feature>
<dbReference type="Proteomes" id="UP000051634">
    <property type="component" value="Unassembled WGS sequence"/>
</dbReference>
<dbReference type="OrthoDB" id="484098at2"/>
<dbReference type="Proteomes" id="UP000051276">
    <property type="component" value="Unassembled WGS sequence"/>
</dbReference>
<feature type="chain" id="PRO_5009411295" evidence="1">
    <location>
        <begin position="23"/>
        <end position="214"/>
    </location>
</feature>
<evidence type="ECO:0000259" key="2">
    <source>
        <dbReference type="Pfam" id="PF07589"/>
    </source>
</evidence>
<keyword evidence="6" id="KW-1185">Reference proteome</keyword>
<dbReference type="NCBIfam" id="TIGR02595">
    <property type="entry name" value="PEP_CTERM"/>
    <property type="match status" value="1"/>
</dbReference>
<reference evidence="5 6" key="1">
    <citation type="submission" date="2015-11" db="EMBL/GenBank/DDBJ databases">
        <title>The genome of Candidatus Endoriftia persephone in Ridgeia piscesae and population structure of the North Eastern Pacific vestimentiferan symbionts.</title>
        <authorList>
            <person name="Perez M."/>
            <person name="Juniper K.S."/>
        </authorList>
    </citation>
    <scope>NUCLEOTIDE SEQUENCE [LARGE SCALE GENOMIC DNA]</scope>
    <source>
        <strain evidence="4">Ind10</strain>
        <strain evidence="3">Ind11</strain>
    </source>
</reference>
<dbReference type="RefSeq" id="WP_057955392.1">
    <property type="nucleotide sequence ID" value="NZ_KQ556878.1"/>
</dbReference>